<accession>A0A914L2A2</accession>
<proteinExistence type="predicted"/>
<dbReference type="Proteomes" id="UP000887563">
    <property type="component" value="Unplaced"/>
</dbReference>
<name>A0A914L2A2_MELIC</name>
<dbReference type="WBParaSite" id="Minc3s00222g07920">
    <property type="protein sequence ID" value="Minc3s00222g07920"/>
    <property type="gene ID" value="Minc3s00222g07920"/>
</dbReference>
<organism evidence="2 3">
    <name type="scientific">Meloidogyne incognita</name>
    <name type="common">Southern root-knot nematode worm</name>
    <name type="synonym">Oxyuris incognita</name>
    <dbReference type="NCBI Taxonomy" id="6306"/>
    <lineage>
        <taxon>Eukaryota</taxon>
        <taxon>Metazoa</taxon>
        <taxon>Ecdysozoa</taxon>
        <taxon>Nematoda</taxon>
        <taxon>Chromadorea</taxon>
        <taxon>Rhabditida</taxon>
        <taxon>Tylenchina</taxon>
        <taxon>Tylenchomorpha</taxon>
        <taxon>Tylenchoidea</taxon>
        <taxon>Meloidogynidae</taxon>
        <taxon>Meloidogyninae</taxon>
        <taxon>Meloidogyne</taxon>
        <taxon>Meloidogyne incognita group</taxon>
    </lineage>
</organism>
<reference evidence="3" key="1">
    <citation type="submission" date="2022-11" db="UniProtKB">
        <authorList>
            <consortium name="WormBaseParasite"/>
        </authorList>
    </citation>
    <scope>IDENTIFICATION</scope>
</reference>
<dbReference type="AlphaFoldDB" id="A0A914L2A2"/>
<evidence type="ECO:0000256" key="1">
    <source>
        <dbReference type="SAM" id="MobiDB-lite"/>
    </source>
</evidence>
<evidence type="ECO:0000313" key="3">
    <source>
        <dbReference type="WBParaSite" id="Minc3s00222g07920"/>
    </source>
</evidence>
<sequence>MKSTTFSDKDLEKGEVQINGRETGGGGVTTNNDQRPVTTPSSSSPQFEVIIKGKQSNTNKVQLNNNKISPNLILQKEEKIGKNGRKWRGHQGRNRVFCDGRFFLIFFGSFQIFGTKKYTWVFCDF</sequence>
<keyword evidence="2" id="KW-1185">Reference proteome</keyword>
<feature type="region of interest" description="Disordered" evidence="1">
    <location>
        <begin position="1"/>
        <end position="46"/>
    </location>
</feature>
<feature type="compositionally biased region" description="Polar residues" evidence="1">
    <location>
        <begin position="29"/>
        <end position="46"/>
    </location>
</feature>
<evidence type="ECO:0000313" key="2">
    <source>
        <dbReference type="Proteomes" id="UP000887563"/>
    </source>
</evidence>
<protein>
    <submittedName>
        <fullName evidence="3">Uncharacterized protein</fullName>
    </submittedName>
</protein>